<feature type="compositionally biased region" description="Acidic residues" evidence="1">
    <location>
        <begin position="429"/>
        <end position="440"/>
    </location>
</feature>
<feature type="region of interest" description="Disordered" evidence="1">
    <location>
        <begin position="1"/>
        <end position="109"/>
    </location>
</feature>
<accession>A0A140KNR8</accession>
<dbReference type="Pfam" id="PF23771">
    <property type="entry name" value="DUF7168"/>
    <property type="match status" value="1"/>
</dbReference>
<feature type="region of interest" description="Disordered" evidence="1">
    <location>
        <begin position="474"/>
        <end position="511"/>
    </location>
</feature>
<feature type="compositionally biased region" description="Basic residues" evidence="1">
    <location>
        <begin position="57"/>
        <end position="68"/>
    </location>
</feature>
<proteinExistence type="predicted"/>
<feature type="region of interest" description="Disordered" evidence="1">
    <location>
        <begin position="328"/>
        <end position="460"/>
    </location>
</feature>
<sequence length="578" mass="63742">MPVRQHEGANGIGRPTSSLDKVKPRVKPEPSNDIIDLCDSEEELPAPGVPGPSRLSSRPKRPAARSRRVKYEDEDGDGIGDSEGVAVDSDQDDFRGSSNKRRANKRAASKALPSTSKLYAIARVVTLATDGVASASESEAKLAGVSAGILSRIQKSLALAKHPGTGEAEAQQALRLATRLMSSQNLTQADLLASSDAEANQTRAGMSIVEIVSQTNAAPRNESWANQIAVAVNLFFDVKAYTTSYANRTNLSWTFYGLAINTVAAAHAFEMVHNQVLTWAYEKAAAKHVSGKTGKNSYCLGVAAGLVELAKKEKKEEMRLAIESEKKRLKDAEKQEQIKKEKQRLKDPPVKGEPESPTLGPVKPEPDGDDLPSSSTSGSRNVKLEDVVDEEDTKPSRQGIKRSASQEFGHRYSRWTESRDDRGSVKPEDEADYDDSDNEGFYDMNDGLSPGYADDLEDIKPHFDEALERDIIDLTDDLNDNDNDIDIKPKLEASQNIKPKPEPRDTDDDLDAAWHSSNQLIRFRQDAEKIADDYLASQRPGLKLEKRAKRTFKKDSQAYEQGRQDAKKIDVKRKRIQN</sequence>
<feature type="compositionally biased region" description="Basic and acidic residues" evidence="1">
    <location>
        <begin position="553"/>
        <end position="569"/>
    </location>
</feature>
<evidence type="ECO:0000256" key="1">
    <source>
        <dbReference type="SAM" id="MobiDB-lite"/>
    </source>
</evidence>
<dbReference type="InterPro" id="IPR055592">
    <property type="entry name" value="DUF7168"/>
</dbReference>
<organism evidence="4">
    <name type="scientific">Sporisorium scitamineum</name>
    <dbReference type="NCBI Taxonomy" id="49012"/>
    <lineage>
        <taxon>Eukaryota</taxon>
        <taxon>Fungi</taxon>
        <taxon>Dikarya</taxon>
        <taxon>Basidiomycota</taxon>
        <taxon>Ustilaginomycotina</taxon>
        <taxon>Ustilaginomycetes</taxon>
        <taxon>Ustilaginales</taxon>
        <taxon>Ustilaginaceae</taxon>
        <taxon>Sporisorium</taxon>
    </lineage>
</organism>
<dbReference type="Pfam" id="PF10979">
    <property type="entry name" value="DUF2786"/>
    <property type="match status" value="1"/>
</dbReference>
<dbReference type="AlphaFoldDB" id="A0A140KNR8"/>
<feature type="compositionally biased region" description="Basic and acidic residues" evidence="1">
    <location>
        <begin position="408"/>
        <end position="428"/>
    </location>
</feature>
<gene>
    <name evidence="4" type="ORF">SPSC_06637</name>
</gene>
<evidence type="ECO:0000259" key="3">
    <source>
        <dbReference type="Pfam" id="PF23771"/>
    </source>
</evidence>
<dbReference type="EMBL" id="LK056694">
    <property type="protein sequence ID" value="CDU26443.1"/>
    <property type="molecule type" value="Genomic_DNA"/>
</dbReference>
<feature type="compositionally biased region" description="Basic residues" evidence="1">
    <location>
        <begin position="98"/>
        <end position="108"/>
    </location>
</feature>
<feature type="domain" description="DUF7168" evidence="3">
    <location>
        <begin position="204"/>
        <end position="336"/>
    </location>
</feature>
<dbReference type="OrthoDB" id="3067443at2759"/>
<feature type="compositionally biased region" description="Acidic residues" evidence="1">
    <location>
        <begin position="474"/>
        <end position="484"/>
    </location>
</feature>
<feature type="region of interest" description="Disordered" evidence="1">
    <location>
        <begin position="546"/>
        <end position="578"/>
    </location>
</feature>
<feature type="compositionally biased region" description="Basic and acidic residues" evidence="1">
    <location>
        <begin position="328"/>
        <end position="354"/>
    </location>
</feature>
<evidence type="ECO:0000313" key="4">
    <source>
        <dbReference type="EMBL" id="CDU26443.1"/>
    </source>
</evidence>
<dbReference type="InterPro" id="IPR024498">
    <property type="entry name" value="DUF2786"/>
</dbReference>
<reference evidence="4" key="1">
    <citation type="submission" date="2014-06" db="EMBL/GenBank/DDBJ databases">
        <authorList>
            <person name="Ju J."/>
            <person name="Zhang J."/>
        </authorList>
    </citation>
    <scope>NUCLEOTIDE SEQUENCE</scope>
    <source>
        <strain evidence="4">SscI8</strain>
    </source>
</reference>
<feature type="domain" description="DUF2786" evidence="2">
    <location>
        <begin position="149"/>
        <end position="188"/>
    </location>
</feature>
<name>A0A140KNR8_9BASI</name>
<evidence type="ECO:0000259" key="2">
    <source>
        <dbReference type="Pfam" id="PF10979"/>
    </source>
</evidence>
<feature type="compositionally biased region" description="Basic and acidic residues" evidence="1">
    <location>
        <begin position="20"/>
        <end position="30"/>
    </location>
</feature>
<protein>
    <submittedName>
        <fullName evidence="4">Uncharacterized protein</fullName>
    </submittedName>
</protein>